<dbReference type="RefSeq" id="WP_105912313.1">
    <property type="nucleotide sequence ID" value="NZ_NXGH01000027.1"/>
</dbReference>
<name>A0A2S9SPM2_9BACT</name>
<dbReference type="SUPFAM" id="SSF51905">
    <property type="entry name" value="FAD/NAD(P)-binding domain"/>
    <property type="match status" value="1"/>
</dbReference>
<feature type="domain" description="Amine oxidase" evidence="1">
    <location>
        <begin position="10"/>
        <end position="274"/>
    </location>
</feature>
<organism evidence="2 3">
    <name type="scientific">Aliarcobacter cryaerophilus</name>
    <dbReference type="NCBI Taxonomy" id="28198"/>
    <lineage>
        <taxon>Bacteria</taxon>
        <taxon>Pseudomonadati</taxon>
        <taxon>Campylobacterota</taxon>
        <taxon>Epsilonproteobacteria</taxon>
        <taxon>Campylobacterales</taxon>
        <taxon>Arcobacteraceae</taxon>
        <taxon>Aliarcobacter</taxon>
    </lineage>
</organism>
<dbReference type="Gene3D" id="3.50.50.60">
    <property type="entry name" value="FAD/NAD(P)-binding domain"/>
    <property type="match status" value="1"/>
</dbReference>
<sequence length="412" mass="47018">MKIAVLGAGISGLGSAYILSKKHDVDLYEKENRLGGHARTTVVQEDDNFFGVDTGFLVFNYPTYPLLTKLFKELDVKIENSDMSFAFWDIDKNIAYNGSSLKGMFAQKRNLFSFSHYQMINDILAFNKKANRDLMVESKDLDKTLGEYIKDYSKAFKNRYLLPMGAAIWSTPSNEMNNFPARTFLKFFKNHGLLGVATHHQWLTVSNGSINYVEKIKEKISGKIFLNSDVIKIKRVDNGVYLIHKDGGKTFYDKVVLAMHAPEALEILEDPSPKEVEILSAFKYKENSAVLHSDNNILHPNKKMYAAWNYTSSNIENNAVTLTYWINSLQNLKTKKDYFVSLNETKSIKNVIENISYDHPQFDSKAILMQSKKDEICGVNNTYYAGAYWRYGFHEDGLLSATKVASKLMCEF</sequence>
<dbReference type="AlphaFoldDB" id="A0A2S9SPM2"/>
<dbReference type="Proteomes" id="UP000238649">
    <property type="component" value="Unassembled WGS sequence"/>
</dbReference>
<dbReference type="EMBL" id="NXGH01000027">
    <property type="protein sequence ID" value="PRM88538.1"/>
    <property type="molecule type" value="Genomic_DNA"/>
</dbReference>
<dbReference type="InterPro" id="IPR002937">
    <property type="entry name" value="Amino_oxidase"/>
</dbReference>
<dbReference type="GO" id="GO:0016491">
    <property type="term" value="F:oxidoreductase activity"/>
    <property type="evidence" value="ECO:0007669"/>
    <property type="project" value="InterPro"/>
</dbReference>
<dbReference type="PANTHER" id="PTHR42923">
    <property type="entry name" value="PROTOPORPHYRINOGEN OXIDASE"/>
    <property type="match status" value="1"/>
</dbReference>
<comment type="caution">
    <text evidence="2">The sequence shown here is derived from an EMBL/GenBank/DDBJ whole genome shotgun (WGS) entry which is preliminary data.</text>
</comment>
<proteinExistence type="predicted"/>
<dbReference type="InterPro" id="IPR050464">
    <property type="entry name" value="Zeta_carotene_desat/Oxidored"/>
</dbReference>
<dbReference type="PANTHER" id="PTHR42923:SF17">
    <property type="entry name" value="AMINE OXIDASE DOMAIN-CONTAINING PROTEIN"/>
    <property type="match status" value="1"/>
</dbReference>
<dbReference type="Pfam" id="PF01593">
    <property type="entry name" value="Amino_oxidase"/>
    <property type="match status" value="1"/>
</dbReference>
<gene>
    <name evidence="2" type="ORF">CJ671_08675</name>
</gene>
<evidence type="ECO:0000313" key="3">
    <source>
        <dbReference type="Proteomes" id="UP000238649"/>
    </source>
</evidence>
<accession>A0A2S9SPM2</accession>
<evidence type="ECO:0000259" key="1">
    <source>
        <dbReference type="Pfam" id="PF01593"/>
    </source>
</evidence>
<dbReference type="Gene3D" id="3.30.70.1990">
    <property type="match status" value="1"/>
</dbReference>
<reference evidence="2 3" key="1">
    <citation type="submission" date="2017-09" db="EMBL/GenBank/DDBJ databases">
        <title>Reassesment of A. cryaerophilus.</title>
        <authorList>
            <person name="Perez-Cataluna A."/>
            <person name="Collado L."/>
            <person name="Salgado O."/>
            <person name="Lefinanco V."/>
            <person name="Figueras M.J."/>
        </authorList>
    </citation>
    <scope>NUCLEOTIDE SEQUENCE [LARGE SCALE GENOMIC DNA]</scope>
    <source>
        <strain evidence="2 3">LMG 9871</strain>
    </source>
</reference>
<protein>
    <submittedName>
        <fullName evidence="2">FAD-dependent oxidoreductase</fullName>
    </submittedName>
</protein>
<dbReference type="OrthoDB" id="20837at2"/>
<evidence type="ECO:0000313" key="2">
    <source>
        <dbReference type="EMBL" id="PRM88538.1"/>
    </source>
</evidence>
<dbReference type="InterPro" id="IPR036188">
    <property type="entry name" value="FAD/NAD-bd_sf"/>
</dbReference>
<dbReference type="Gene3D" id="1.10.405.20">
    <property type="match status" value="1"/>
</dbReference>